<organism evidence="2">
    <name type="scientific">Oryza nivara</name>
    <name type="common">Indian wild rice</name>
    <name type="synonym">Oryza sativa f. spontanea</name>
    <dbReference type="NCBI Taxonomy" id="4536"/>
    <lineage>
        <taxon>Eukaryota</taxon>
        <taxon>Viridiplantae</taxon>
        <taxon>Streptophyta</taxon>
        <taxon>Embryophyta</taxon>
        <taxon>Tracheophyta</taxon>
        <taxon>Spermatophyta</taxon>
        <taxon>Magnoliopsida</taxon>
        <taxon>Liliopsida</taxon>
        <taxon>Poales</taxon>
        <taxon>Poaceae</taxon>
        <taxon>BOP clade</taxon>
        <taxon>Oryzoideae</taxon>
        <taxon>Oryzeae</taxon>
        <taxon>Oryzinae</taxon>
        <taxon>Oryza</taxon>
    </lineage>
</organism>
<feature type="compositionally biased region" description="Polar residues" evidence="1">
    <location>
        <begin position="1"/>
        <end position="10"/>
    </location>
</feature>
<reference evidence="2" key="2">
    <citation type="submission" date="2018-04" db="EMBL/GenBank/DDBJ databases">
        <title>OnivRS2 (Oryza nivara Reference Sequence Version 2).</title>
        <authorList>
            <person name="Zhang J."/>
            <person name="Kudrna D."/>
            <person name="Lee S."/>
            <person name="Talag J."/>
            <person name="Rajasekar S."/>
            <person name="Welchert J."/>
            <person name="Hsing Y.-I."/>
            <person name="Wing R.A."/>
        </authorList>
    </citation>
    <scope>NUCLEOTIDE SEQUENCE [LARGE SCALE GENOMIC DNA]</scope>
    <source>
        <strain evidence="2">SL10</strain>
    </source>
</reference>
<dbReference type="EnsemblPlants" id="ONIVA09G04810.1">
    <property type="protein sequence ID" value="ONIVA09G04810.1"/>
    <property type="gene ID" value="ONIVA09G04810"/>
</dbReference>
<name>A0A0E0IHP3_ORYNI</name>
<evidence type="ECO:0000313" key="3">
    <source>
        <dbReference type="Proteomes" id="UP000006591"/>
    </source>
</evidence>
<feature type="region of interest" description="Disordered" evidence="1">
    <location>
        <begin position="1"/>
        <end position="141"/>
    </location>
</feature>
<reference evidence="2" key="1">
    <citation type="submission" date="2015-04" db="UniProtKB">
        <authorList>
            <consortium name="EnsemblPlants"/>
        </authorList>
    </citation>
    <scope>IDENTIFICATION</scope>
    <source>
        <strain evidence="2">SL10</strain>
    </source>
</reference>
<dbReference type="HOGENOM" id="CLU_1456681_0_0_1"/>
<evidence type="ECO:0008006" key="4">
    <source>
        <dbReference type="Google" id="ProtNLM"/>
    </source>
</evidence>
<feature type="compositionally biased region" description="Basic and acidic residues" evidence="1">
    <location>
        <begin position="132"/>
        <end position="141"/>
    </location>
</feature>
<proteinExistence type="predicted"/>
<dbReference type="Proteomes" id="UP000006591">
    <property type="component" value="Chromosome 9"/>
</dbReference>
<sequence length="186" mass="20038">MVTGGTSSWWEQRPEEGNGDGATSLGPWGQRGGVAEDEDDEMTPTTVMAQRGNAPARREACRRTRMKATSPLLTSEDEFPAVSRRNGGEAGGEEVAAKRMVLTPGSEEVPTAGEGRPDLRDGGGTRRRRRSGQGERRGRAVAKLRGENVGELMIRGEEPIFGIQFGGEQVGREIGMPAALDFGRER</sequence>
<keyword evidence="3" id="KW-1185">Reference proteome</keyword>
<accession>A0A0E0IHP3</accession>
<evidence type="ECO:0000256" key="1">
    <source>
        <dbReference type="SAM" id="MobiDB-lite"/>
    </source>
</evidence>
<dbReference type="Gramene" id="ONIVA09G04810.1">
    <property type="protein sequence ID" value="ONIVA09G04810.1"/>
    <property type="gene ID" value="ONIVA09G04810"/>
</dbReference>
<protein>
    <recommendedName>
        <fullName evidence="4">DUF834 domain-containing protein</fullName>
    </recommendedName>
</protein>
<dbReference type="OMA" id="ACRRTRM"/>
<evidence type="ECO:0000313" key="2">
    <source>
        <dbReference type="EnsemblPlants" id="ONIVA09G04810.1"/>
    </source>
</evidence>
<feature type="compositionally biased region" description="Basic and acidic residues" evidence="1">
    <location>
        <begin position="115"/>
        <end position="124"/>
    </location>
</feature>
<dbReference type="AlphaFoldDB" id="A0A0E0IHP3"/>